<organism evidence="2 3">
    <name type="scientific">Rhamnusium bicolor</name>
    <dbReference type="NCBI Taxonomy" id="1586634"/>
    <lineage>
        <taxon>Eukaryota</taxon>
        <taxon>Metazoa</taxon>
        <taxon>Ecdysozoa</taxon>
        <taxon>Arthropoda</taxon>
        <taxon>Hexapoda</taxon>
        <taxon>Insecta</taxon>
        <taxon>Pterygota</taxon>
        <taxon>Neoptera</taxon>
        <taxon>Endopterygota</taxon>
        <taxon>Coleoptera</taxon>
        <taxon>Polyphaga</taxon>
        <taxon>Cucujiformia</taxon>
        <taxon>Chrysomeloidea</taxon>
        <taxon>Cerambycidae</taxon>
        <taxon>Lepturinae</taxon>
        <taxon>Rhagiini</taxon>
        <taxon>Rhamnusium</taxon>
    </lineage>
</organism>
<protein>
    <recommendedName>
        <fullName evidence="4">Kinetochore scaffold 1</fullName>
    </recommendedName>
</protein>
<proteinExistence type="predicted"/>
<feature type="region of interest" description="Disordered" evidence="1">
    <location>
        <begin position="938"/>
        <end position="968"/>
    </location>
</feature>
<accession>A0AAV8YRU8</accession>
<name>A0AAV8YRU8_9CUCU</name>
<feature type="compositionally biased region" description="Polar residues" evidence="1">
    <location>
        <begin position="941"/>
        <end position="953"/>
    </location>
</feature>
<dbReference type="Proteomes" id="UP001162156">
    <property type="component" value="Unassembled WGS sequence"/>
</dbReference>
<dbReference type="EMBL" id="JANEYF010001934">
    <property type="protein sequence ID" value="KAJ8954119.1"/>
    <property type="molecule type" value="Genomic_DNA"/>
</dbReference>
<evidence type="ECO:0000313" key="3">
    <source>
        <dbReference type="Proteomes" id="UP001162156"/>
    </source>
</evidence>
<evidence type="ECO:0000313" key="2">
    <source>
        <dbReference type="EMBL" id="KAJ8954119.1"/>
    </source>
</evidence>
<reference evidence="2" key="1">
    <citation type="journal article" date="2023" name="Insect Mol. Biol.">
        <title>Genome sequencing provides insights into the evolution of gene families encoding plant cell wall-degrading enzymes in longhorned beetles.</title>
        <authorList>
            <person name="Shin N.R."/>
            <person name="Okamura Y."/>
            <person name="Kirsch R."/>
            <person name="Pauchet Y."/>
        </authorList>
    </citation>
    <scope>NUCLEOTIDE SEQUENCE</scope>
    <source>
        <strain evidence="2">RBIC_L_NR</strain>
    </source>
</reference>
<comment type="caution">
    <text evidence="2">The sequence shown here is derived from an EMBL/GenBank/DDBJ whole genome shotgun (WGS) entry which is preliminary data.</text>
</comment>
<keyword evidence="3" id="KW-1185">Reference proteome</keyword>
<evidence type="ECO:0008006" key="4">
    <source>
        <dbReference type="Google" id="ProtNLM"/>
    </source>
</evidence>
<sequence>MYMPFAADPEKNTIWDNTYEEEVNHTDSTKSSCEQTQETKSTDILNLTSIYSDESEEMSFNELSPPQIVYSDEAVTTAKTVNFNKNCVNTIFTNTKDSLIFCVKDSNTKTAMKKCSGNKTVDFTLRNDKTIYTENAMEITNSIGVKNELITHSKNDISLITPFNDTMDLTLAKSTIYMQNTMEITTSINKENVNPIINDISLVTPVESKLRSSRLKGNNSVKNIGIQSDKISKENVDVHIKNCSERAQVQSNQEQATMFNHCDMELTRSLSVMDIKENLIDSKFPSYTKRKTINSNRPDGDIKLTCTLPVLLENKRQVDNIENGVTCILDQSEADMECTTTLPFTNVIIPESGQQNKFNSKRKTIHFNESKGNMEFTTTSPVNVIKETCLPNDMKCTAIFPNRGNITENSIYYKQKSIHFNETVGNMDITDISESKNNHLQLKTSHINQPASEMESTICLPIKDININKESNNSDSKRRTIHFDQSECNMEFTSVLPVEEINAYSNVNSHCIPSEDMEFATLLNDNVIKARTTDTPIPKGETINFNQSAASVEFTDTLPIAAIEESKRICGLVSKRKTFYFDQRDGDMEFTTTLPIAEIKENKGKYGSDSKRRTIYFDQIEGDMEFTETLPITDIKENMVKYGLNSKRENICFDQLDNDMEFTAALPIADIKENKEKYDLNSKRRTIYFDRLEGNMELTDTLPIADIKENKVKDGLNSKRKTICFDQLEGDMEFTATFSGKENSEISGIKPVQSVHEDMEFRTAFLNKNAVKEKITDPQKAAIHFPQFEDDIEITTTLPSNKDIVYENTDIKQKTINFSQTEADMEFTNFPVKNEIFEEKDYERETIHSNTSKNNIELNLLTKMDSMKNDSELVRTMQFNQVHVEKQYTNKSTTDSFNNHNNNRNISLIDSDNQMEIIVNSEKTVPLPKIEENNAVKEYNDSMSDTSVANKDTSNNKRHSNGENDDDIKKRKIDDINWFEKNSKVPNMLLPVHKNVHDTLECSDESINNKITFFCDKNEKGSEVSNASSIVENKTNAKIDTNQIHSDISKEQKTGKISNSNILYSEPMRIKLRTPIPDFSANLNLQTLDDSVNLKLVPVSTPAASFQMNLTNMSSCTEDTQQLIYATFSKPESLKMLLGKESMPQESTNDILCAKNNITSDNMVKDNENSSHKCDESFKRNEKTFTTNQWNGTQKMSVVENAFLSSNFENNSTEAIRSNHIPEKTDSYDFMEINNENLLSALNNPKTERSCYIEDISLLALAPKDLDDLSLVGNTSNPVNNADLELVSEHKSSEQDQSSNSVSSCSSDYNNYTLRCHSVLANIQKIFDILQNRERPG</sequence>
<evidence type="ECO:0000256" key="1">
    <source>
        <dbReference type="SAM" id="MobiDB-lite"/>
    </source>
</evidence>
<gene>
    <name evidence="2" type="ORF">NQ314_007148</name>
</gene>